<evidence type="ECO:0000259" key="1">
    <source>
        <dbReference type="Pfam" id="PF05193"/>
    </source>
</evidence>
<dbReference type="RefSeq" id="WP_206567313.1">
    <property type="nucleotide sequence ID" value="NZ_JAFKCW010000001.1"/>
</dbReference>
<dbReference type="InterPro" id="IPR050361">
    <property type="entry name" value="MPP/UQCRC_Complex"/>
</dbReference>
<organism evidence="2 3">
    <name type="scientific">Algoriphagus aestuariicola</name>
    <dbReference type="NCBI Taxonomy" id="1852016"/>
    <lineage>
        <taxon>Bacteria</taxon>
        <taxon>Pseudomonadati</taxon>
        <taxon>Bacteroidota</taxon>
        <taxon>Cytophagia</taxon>
        <taxon>Cytophagales</taxon>
        <taxon>Cyclobacteriaceae</taxon>
        <taxon>Algoriphagus</taxon>
    </lineage>
</organism>
<evidence type="ECO:0000313" key="2">
    <source>
        <dbReference type="EMBL" id="MBN7799311.1"/>
    </source>
</evidence>
<dbReference type="InterPro" id="IPR011249">
    <property type="entry name" value="Metalloenz_LuxS/M16"/>
</dbReference>
<reference evidence="2 3" key="1">
    <citation type="submission" date="2021-03" db="EMBL/GenBank/DDBJ databases">
        <title>novel species isolated from a fishpond in China.</title>
        <authorList>
            <person name="Lu H."/>
            <person name="Cai Z."/>
        </authorList>
    </citation>
    <scope>NUCLEOTIDE SEQUENCE [LARGE SCALE GENOMIC DNA]</scope>
    <source>
        <strain evidence="2 3">JCM 31546</strain>
    </source>
</reference>
<protein>
    <submittedName>
        <fullName evidence="2">Insulinase family protein</fullName>
    </submittedName>
</protein>
<comment type="caution">
    <text evidence="2">The sequence shown here is derived from an EMBL/GenBank/DDBJ whole genome shotgun (WGS) entry which is preliminary data.</text>
</comment>
<dbReference type="EMBL" id="JAFKCW010000001">
    <property type="protein sequence ID" value="MBN7799311.1"/>
    <property type="molecule type" value="Genomic_DNA"/>
</dbReference>
<sequence length="423" mass="47733">MHLDRSKAPDFVIPADFELTSPQVIEVKGGRSLYFIPTPGLDAVKLEVLGKSQRLGLPLEMSLVPSFTLQMLTEGTTALSEADLSEFFDFHATEVHPMITYSHEGLSLLTTKKHFSEVLPVFASLFDQATFPDEGLEKRKAQRKLSIKFEREKSASRASGLFRKALFGENHPYGHEITEAHVDQVTRSELSEYYQDHLWTNTEFFLCGNLSQQELQQTAALLAGFPGQIEKVQPFLPSASTTSKVIEDRADALQSSIRMGGWSIAKDHPDFFALSVFNTVLGGYFGSRLIKNIREDKGHTYGISSSLAEIGNINYWVIGADVQKSQREMVVDEIYKEIQLLTTEAISEEELEVLRNYLIGQMLGRFSSSFDLMDRFRSVHHSNLDFGFYRRKLAFLRTFTAADIIQIGEKYFSNPPFIEVLVG</sequence>
<feature type="domain" description="Peptidase M16 C-terminal" evidence="1">
    <location>
        <begin position="185"/>
        <end position="356"/>
    </location>
</feature>
<dbReference type="PANTHER" id="PTHR11851">
    <property type="entry name" value="METALLOPROTEASE"/>
    <property type="match status" value="1"/>
</dbReference>
<keyword evidence="3" id="KW-1185">Reference proteome</keyword>
<dbReference type="Gene3D" id="3.30.830.10">
    <property type="entry name" value="Metalloenzyme, LuxS/M16 peptidase-like"/>
    <property type="match status" value="2"/>
</dbReference>
<dbReference type="SUPFAM" id="SSF63411">
    <property type="entry name" value="LuxS/MPP-like metallohydrolase"/>
    <property type="match status" value="2"/>
</dbReference>
<dbReference type="Proteomes" id="UP000664698">
    <property type="component" value="Unassembled WGS sequence"/>
</dbReference>
<name>A0ABS3BM54_9BACT</name>
<proteinExistence type="predicted"/>
<dbReference type="InterPro" id="IPR007863">
    <property type="entry name" value="Peptidase_M16_C"/>
</dbReference>
<evidence type="ECO:0000313" key="3">
    <source>
        <dbReference type="Proteomes" id="UP000664698"/>
    </source>
</evidence>
<gene>
    <name evidence="2" type="ORF">J0A67_00485</name>
</gene>
<accession>A0ABS3BM54</accession>
<dbReference type="PANTHER" id="PTHR11851:SF224">
    <property type="entry name" value="PROCESSING PROTEASE"/>
    <property type="match status" value="1"/>
</dbReference>
<dbReference type="Pfam" id="PF05193">
    <property type="entry name" value="Peptidase_M16_C"/>
    <property type="match status" value="1"/>
</dbReference>